<dbReference type="Proteomes" id="UP001054945">
    <property type="component" value="Unassembled WGS sequence"/>
</dbReference>
<reference evidence="2 3" key="1">
    <citation type="submission" date="2021-06" db="EMBL/GenBank/DDBJ databases">
        <title>Caerostris extrusa draft genome.</title>
        <authorList>
            <person name="Kono N."/>
            <person name="Arakawa K."/>
        </authorList>
    </citation>
    <scope>NUCLEOTIDE SEQUENCE [LARGE SCALE GENOMIC DNA]</scope>
</reference>
<evidence type="ECO:0008006" key="4">
    <source>
        <dbReference type="Google" id="ProtNLM"/>
    </source>
</evidence>
<name>A0AAV4QV34_CAEEX</name>
<keyword evidence="3" id="KW-1185">Reference proteome</keyword>
<protein>
    <recommendedName>
        <fullName evidence="4">Secreted protein</fullName>
    </recommendedName>
</protein>
<proteinExistence type="predicted"/>
<gene>
    <name evidence="2" type="ORF">CEXT_82781</name>
</gene>
<dbReference type="AlphaFoldDB" id="A0AAV4QV34"/>
<feature type="signal peptide" evidence="1">
    <location>
        <begin position="1"/>
        <end position="22"/>
    </location>
</feature>
<dbReference type="EMBL" id="BPLR01006726">
    <property type="protein sequence ID" value="GIY11951.1"/>
    <property type="molecule type" value="Genomic_DNA"/>
</dbReference>
<evidence type="ECO:0000313" key="3">
    <source>
        <dbReference type="Proteomes" id="UP001054945"/>
    </source>
</evidence>
<keyword evidence="1" id="KW-0732">Signal</keyword>
<sequence length="73" mass="7966">MMSNKTNTAVLGAWTFFVSAHAIDVCGINGLPLTPNSIHVLGTISEIKIIATSWNLYILGCKRGKHGKYHLQL</sequence>
<evidence type="ECO:0000313" key="2">
    <source>
        <dbReference type="EMBL" id="GIY11951.1"/>
    </source>
</evidence>
<feature type="chain" id="PRO_5043472795" description="Secreted protein" evidence="1">
    <location>
        <begin position="23"/>
        <end position="73"/>
    </location>
</feature>
<organism evidence="2 3">
    <name type="scientific">Caerostris extrusa</name>
    <name type="common">Bark spider</name>
    <name type="synonym">Caerostris bankana</name>
    <dbReference type="NCBI Taxonomy" id="172846"/>
    <lineage>
        <taxon>Eukaryota</taxon>
        <taxon>Metazoa</taxon>
        <taxon>Ecdysozoa</taxon>
        <taxon>Arthropoda</taxon>
        <taxon>Chelicerata</taxon>
        <taxon>Arachnida</taxon>
        <taxon>Araneae</taxon>
        <taxon>Araneomorphae</taxon>
        <taxon>Entelegynae</taxon>
        <taxon>Araneoidea</taxon>
        <taxon>Araneidae</taxon>
        <taxon>Caerostris</taxon>
    </lineage>
</organism>
<accession>A0AAV4QV34</accession>
<comment type="caution">
    <text evidence="2">The sequence shown here is derived from an EMBL/GenBank/DDBJ whole genome shotgun (WGS) entry which is preliminary data.</text>
</comment>
<evidence type="ECO:0000256" key="1">
    <source>
        <dbReference type="SAM" id="SignalP"/>
    </source>
</evidence>